<evidence type="ECO:0000313" key="5">
    <source>
        <dbReference type="EMBL" id="KRZ39214.1"/>
    </source>
</evidence>
<accession>A0A0V1F8C7</accession>
<evidence type="ECO:0000313" key="3">
    <source>
        <dbReference type="EMBL" id="KRY73129.1"/>
    </source>
</evidence>
<dbReference type="Proteomes" id="UP000054826">
    <property type="component" value="Unassembled WGS sequence"/>
</dbReference>
<evidence type="ECO:0000313" key="6">
    <source>
        <dbReference type="Proteomes" id="UP000054632"/>
    </source>
</evidence>
<dbReference type="EMBL" id="JYDV01000037">
    <property type="protein sequence ID" value="KRZ39214.1"/>
    <property type="molecule type" value="Genomic_DNA"/>
</dbReference>
<comment type="caution">
    <text evidence="4">The sequence shown here is derived from an EMBL/GenBank/DDBJ whole genome shotgun (WGS) entry which is preliminary data.</text>
</comment>
<name>A0A0V1F8C7_TRIPS</name>
<proteinExistence type="predicted"/>
<dbReference type="Proteomes" id="UP000054815">
    <property type="component" value="Unassembled WGS sequence"/>
</dbReference>
<reference evidence="6 7" key="1">
    <citation type="submission" date="2015-01" db="EMBL/GenBank/DDBJ databases">
        <title>Evolution of Trichinella species and genotypes.</title>
        <authorList>
            <person name="Korhonen P.K."/>
            <person name="Edoardo P."/>
            <person name="Giuseppe L.R."/>
            <person name="Gasser R.B."/>
        </authorList>
    </citation>
    <scope>NUCLEOTIDE SEQUENCE [LARGE SCALE GENOMIC DNA]</scope>
    <source>
        <strain evidence="3">ISS13</strain>
        <strain evidence="2">ISS141</strain>
        <strain evidence="5">ISS176</strain>
        <strain evidence="4">ISS470</strain>
    </source>
</reference>
<feature type="region of interest" description="Disordered" evidence="1">
    <location>
        <begin position="1"/>
        <end position="38"/>
    </location>
</feature>
<evidence type="ECO:0000313" key="8">
    <source>
        <dbReference type="Proteomes" id="UP000054995"/>
    </source>
</evidence>
<dbReference type="EMBL" id="JYDU01000301">
    <property type="protein sequence ID" value="KRX87206.1"/>
    <property type="molecule type" value="Genomic_DNA"/>
</dbReference>
<evidence type="ECO:0000313" key="4">
    <source>
        <dbReference type="EMBL" id="KRY82251.1"/>
    </source>
</evidence>
<dbReference type="EMBL" id="JYDR01000037">
    <property type="protein sequence ID" value="KRY73129.1"/>
    <property type="molecule type" value="Genomic_DNA"/>
</dbReference>
<evidence type="ECO:0000313" key="7">
    <source>
        <dbReference type="Proteomes" id="UP000054815"/>
    </source>
</evidence>
<evidence type="ECO:0000313" key="2">
    <source>
        <dbReference type="EMBL" id="KRX87206.1"/>
    </source>
</evidence>
<dbReference type="Proteomes" id="UP000054995">
    <property type="component" value="Unassembled WGS sequence"/>
</dbReference>
<dbReference type="EMBL" id="JYDT01000182">
    <property type="protein sequence ID" value="KRY82251.1"/>
    <property type="molecule type" value="Genomic_DNA"/>
</dbReference>
<feature type="compositionally biased region" description="Polar residues" evidence="1">
    <location>
        <begin position="15"/>
        <end position="35"/>
    </location>
</feature>
<dbReference type="Proteomes" id="UP000054632">
    <property type="component" value="Unassembled WGS sequence"/>
</dbReference>
<gene>
    <name evidence="3" type="ORF">T4A_11774</name>
    <name evidence="5" type="ORF">T4C_8184</name>
    <name evidence="4" type="ORF">T4D_11371</name>
    <name evidence="2" type="ORF">T4E_7280</name>
</gene>
<keyword evidence="8" id="KW-1185">Reference proteome</keyword>
<organism evidence="4 8">
    <name type="scientific">Trichinella pseudospiralis</name>
    <name type="common">Parasitic roundworm</name>
    <dbReference type="NCBI Taxonomy" id="6337"/>
    <lineage>
        <taxon>Eukaryota</taxon>
        <taxon>Metazoa</taxon>
        <taxon>Ecdysozoa</taxon>
        <taxon>Nematoda</taxon>
        <taxon>Enoplea</taxon>
        <taxon>Dorylaimia</taxon>
        <taxon>Trichinellida</taxon>
        <taxon>Trichinellidae</taxon>
        <taxon>Trichinella</taxon>
    </lineage>
</organism>
<evidence type="ECO:0000256" key="1">
    <source>
        <dbReference type="SAM" id="MobiDB-lite"/>
    </source>
</evidence>
<sequence length="102" mass="11259">MLLTKRELGTRGSRAGSSQADNTAVQTNPQVSNGGPSLRYDCDSNPVWTTNKPARECDLLHGEYRRYDAKLCDSKACRSLICAEFKRVRCLHSPEGEAIPTS</sequence>
<dbReference type="AlphaFoldDB" id="A0A0V1F8C7"/>
<dbReference type="OrthoDB" id="5919863at2759"/>
<protein>
    <submittedName>
        <fullName evidence="4">Uncharacterized protein</fullName>
    </submittedName>
</protein>